<accession>A0A3N4J3H1</accession>
<proteinExistence type="predicted"/>
<feature type="region of interest" description="Disordered" evidence="1">
    <location>
        <begin position="138"/>
        <end position="311"/>
    </location>
</feature>
<dbReference type="PANTHER" id="PTHR22093">
    <property type="entry name" value="LEUKOCYTE RECEPTOR CLUSTER LRC MEMBER 1"/>
    <property type="match status" value="1"/>
</dbReference>
<feature type="compositionally biased region" description="Basic residues" evidence="1">
    <location>
        <begin position="248"/>
        <end position="259"/>
    </location>
</feature>
<dbReference type="Proteomes" id="UP000276215">
    <property type="component" value="Unassembled WGS sequence"/>
</dbReference>
<evidence type="ECO:0000259" key="2">
    <source>
        <dbReference type="SMART" id="SM01083"/>
    </source>
</evidence>
<feature type="compositionally biased region" description="Basic and acidic residues" evidence="1">
    <location>
        <begin position="101"/>
        <end position="120"/>
    </location>
</feature>
<dbReference type="EMBL" id="ML120467">
    <property type="protein sequence ID" value="RPA92686.1"/>
    <property type="molecule type" value="Genomic_DNA"/>
</dbReference>
<dbReference type="AlphaFoldDB" id="A0A3N4J3H1"/>
<gene>
    <name evidence="3" type="ORF">L873DRAFT_1794087</name>
</gene>
<evidence type="ECO:0000313" key="4">
    <source>
        <dbReference type="Proteomes" id="UP000276215"/>
    </source>
</evidence>
<protein>
    <recommendedName>
        <fullName evidence="2">CBF1-interacting co-repressor CIR N-terminal domain-containing protein</fullName>
    </recommendedName>
</protein>
<name>A0A3N4J3H1_9PEZI</name>
<dbReference type="OrthoDB" id="2159131at2759"/>
<feature type="compositionally biased region" description="Basic and acidic residues" evidence="1">
    <location>
        <begin position="180"/>
        <end position="208"/>
    </location>
</feature>
<evidence type="ECO:0000313" key="3">
    <source>
        <dbReference type="EMBL" id="RPA92686.1"/>
    </source>
</evidence>
<dbReference type="STRING" id="1336337.A0A3N4J3H1"/>
<feature type="region of interest" description="Disordered" evidence="1">
    <location>
        <begin position="92"/>
        <end position="120"/>
    </location>
</feature>
<evidence type="ECO:0000256" key="1">
    <source>
        <dbReference type="SAM" id="MobiDB-lite"/>
    </source>
</evidence>
<keyword evidence="4" id="KW-1185">Reference proteome</keyword>
<reference evidence="3 4" key="1">
    <citation type="journal article" date="2018" name="Nat. Ecol. Evol.">
        <title>Pezizomycetes genomes reveal the molecular basis of ectomycorrhizal truffle lifestyle.</title>
        <authorList>
            <person name="Murat C."/>
            <person name="Payen T."/>
            <person name="Noel B."/>
            <person name="Kuo A."/>
            <person name="Morin E."/>
            <person name="Chen J."/>
            <person name="Kohler A."/>
            <person name="Krizsan K."/>
            <person name="Balestrini R."/>
            <person name="Da Silva C."/>
            <person name="Montanini B."/>
            <person name="Hainaut M."/>
            <person name="Levati E."/>
            <person name="Barry K.W."/>
            <person name="Belfiori B."/>
            <person name="Cichocki N."/>
            <person name="Clum A."/>
            <person name="Dockter R.B."/>
            <person name="Fauchery L."/>
            <person name="Guy J."/>
            <person name="Iotti M."/>
            <person name="Le Tacon F."/>
            <person name="Lindquist E.A."/>
            <person name="Lipzen A."/>
            <person name="Malagnac F."/>
            <person name="Mello A."/>
            <person name="Molinier V."/>
            <person name="Miyauchi S."/>
            <person name="Poulain J."/>
            <person name="Riccioni C."/>
            <person name="Rubini A."/>
            <person name="Sitrit Y."/>
            <person name="Splivallo R."/>
            <person name="Traeger S."/>
            <person name="Wang M."/>
            <person name="Zifcakova L."/>
            <person name="Wipf D."/>
            <person name="Zambonelli A."/>
            <person name="Paolocci F."/>
            <person name="Nowrousian M."/>
            <person name="Ottonello S."/>
            <person name="Baldrian P."/>
            <person name="Spatafora J.W."/>
            <person name="Henrissat B."/>
            <person name="Nagy L.G."/>
            <person name="Aury J.M."/>
            <person name="Wincker P."/>
            <person name="Grigoriev I.V."/>
            <person name="Bonfante P."/>
            <person name="Martin F.M."/>
        </authorList>
    </citation>
    <scope>NUCLEOTIDE SEQUENCE [LARGE SCALE GENOMIC DNA]</scope>
    <source>
        <strain evidence="3 4">120613-1</strain>
    </source>
</reference>
<organism evidence="3 4">
    <name type="scientific">Choiromyces venosus 120613-1</name>
    <dbReference type="NCBI Taxonomy" id="1336337"/>
    <lineage>
        <taxon>Eukaryota</taxon>
        <taxon>Fungi</taxon>
        <taxon>Dikarya</taxon>
        <taxon>Ascomycota</taxon>
        <taxon>Pezizomycotina</taxon>
        <taxon>Pezizomycetes</taxon>
        <taxon>Pezizales</taxon>
        <taxon>Tuberaceae</taxon>
        <taxon>Choiromyces</taxon>
    </lineage>
</organism>
<feature type="compositionally biased region" description="Basic residues" evidence="1">
    <location>
        <begin position="209"/>
        <end position="240"/>
    </location>
</feature>
<dbReference type="InterPro" id="IPR019339">
    <property type="entry name" value="CIR_N_dom"/>
</dbReference>
<feature type="compositionally biased region" description="Basic and acidic residues" evidence="1">
    <location>
        <begin position="138"/>
        <end position="166"/>
    </location>
</feature>
<dbReference type="SMART" id="SM01083">
    <property type="entry name" value="Cir_N"/>
    <property type="match status" value="1"/>
</dbReference>
<feature type="domain" description="CBF1-interacting co-repressor CIR N-terminal" evidence="2">
    <location>
        <begin position="10"/>
        <end position="46"/>
    </location>
</feature>
<dbReference type="InterPro" id="IPR039875">
    <property type="entry name" value="LENG1-like"/>
</dbReference>
<sequence length="321" mass="36230">MPLHLLHHKSYHVYSSENIARVRRDEAAAAARAAADDARLQAADSEARIDLLRARAGGAVDSPIPPNAKPEGPKNAREVALVGEDGHVNFFSAASRGRSGNAEREKEKKEVQERDDGALGRMVGERRPWYASVGLVSGREEMEMKGDGGGKKEWKGRREERRKDAGDPLAVIKRGVSSVKEVRKDREEWKRRREVEVGLEREKSERHSGDRKRRRSHSRSRSRSRSPGRHDRRRHHSHSRSHSDTHPRSRHHNSRHRSRSPPPSSSSSNPSLDHLRREKSARESAERRKAAALLAKAKEDSEPGWKAVPGGRYSSQFGYLV</sequence>
<dbReference type="PANTHER" id="PTHR22093:SF0">
    <property type="entry name" value="LEUKOCYTE RECEPTOR CLUSTER MEMBER 1"/>
    <property type="match status" value="1"/>
</dbReference>
<feature type="compositionally biased region" description="Basic and acidic residues" evidence="1">
    <location>
        <begin position="273"/>
        <end position="289"/>
    </location>
</feature>